<gene>
    <name evidence="2" type="ORF">OXH18_07045</name>
</gene>
<reference evidence="2" key="1">
    <citation type="submission" date="2022-12" db="EMBL/GenBank/DDBJ databases">
        <title>Polyphasic identification of a Novel Hot-Spring Cyanobacterium Ocullathermofonsia sinensis gen nov. sp. nov. and Genomic Insights on its Adaptations to the Thermal Habitat.</title>
        <authorList>
            <person name="Daroch M."/>
            <person name="Tang J."/>
            <person name="Jiang Y."/>
        </authorList>
    </citation>
    <scope>NUCLEOTIDE SEQUENCE</scope>
    <source>
        <strain evidence="2">PKUAC-SCTA174</strain>
    </source>
</reference>
<evidence type="ECO:0000313" key="2">
    <source>
        <dbReference type="EMBL" id="WAL61735.1"/>
    </source>
</evidence>
<organism evidence="2 3">
    <name type="scientific">Thermocoleostomius sinensis A174</name>
    <dbReference type="NCBI Taxonomy" id="2016057"/>
    <lineage>
        <taxon>Bacteria</taxon>
        <taxon>Bacillati</taxon>
        <taxon>Cyanobacteriota</taxon>
        <taxon>Cyanophyceae</taxon>
        <taxon>Oculatellales</taxon>
        <taxon>Oculatellaceae</taxon>
        <taxon>Thermocoleostomius</taxon>
    </lineage>
</organism>
<keyword evidence="3" id="KW-1185">Reference proteome</keyword>
<dbReference type="Proteomes" id="UP001163152">
    <property type="component" value="Chromosome"/>
</dbReference>
<feature type="domain" description="Glycosyl transferase family 1" evidence="1">
    <location>
        <begin position="182"/>
        <end position="332"/>
    </location>
</feature>
<accession>A0A9E8ZE89</accession>
<dbReference type="GO" id="GO:0016757">
    <property type="term" value="F:glycosyltransferase activity"/>
    <property type="evidence" value="ECO:0007669"/>
    <property type="project" value="InterPro"/>
</dbReference>
<dbReference type="KEGG" id="tsin:OXH18_07045"/>
<proteinExistence type="predicted"/>
<dbReference type="AlphaFoldDB" id="A0A9E8ZE89"/>
<dbReference type="SUPFAM" id="SSF53756">
    <property type="entry name" value="UDP-Glycosyltransferase/glycogen phosphorylase"/>
    <property type="match status" value="1"/>
</dbReference>
<sequence>MNSDRPLRVIVYTDSAGIGGAELSLGHLVSTVSPEIELIVVGVSHVVVNTIADRCPQANRIVLPKVGIVSFLSHLKTFWQLCPDVIHFNLCTPWAGAIGLAAALLVPQARIVRVDQLPLRTTDAWTLWRTRWLCLRVDAHVAVGQASARRMEDFYALGRDSVISIANGVPDQPTPPPACHSPMIVGSVGRLDAMKGHDILLRAIAQVDQVRAIILGEGKYRSTLETLINDLGIGDRVELPGWVENPRIYLPRFDVIVMPSRSEGFPLAMVEAMLAARPVIATRVGSMPEAILDQQTGLLIEKNDVDGLVKALRDLRDSPVKRLYLGETARKMALHQYTVETMTTQYEQLWHHVRSRPPTPRLYVSRPKD</sequence>
<dbReference type="RefSeq" id="WP_268611774.1">
    <property type="nucleotide sequence ID" value="NZ_CP113797.1"/>
</dbReference>
<evidence type="ECO:0000313" key="3">
    <source>
        <dbReference type="Proteomes" id="UP001163152"/>
    </source>
</evidence>
<dbReference type="Pfam" id="PF00534">
    <property type="entry name" value="Glycos_transf_1"/>
    <property type="match status" value="1"/>
</dbReference>
<dbReference type="InterPro" id="IPR001296">
    <property type="entry name" value="Glyco_trans_1"/>
</dbReference>
<dbReference type="Gene3D" id="3.40.50.2000">
    <property type="entry name" value="Glycogen Phosphorylase B"/>
    <property type="match status" value="2"/>
</dbReference>
<dbReference type="EMBL" id="CP113797">
    <property type="protein sequence ID" value="WAL61735.1"/>
    <property type="molecule type" value="Genomic_DNA"/>
</dbReference>
<evidence type="ECO:0000259" key="1">
    <source>
        <dbReference type="Pfam" id="PF00534"/>
    </source>
</evidence>
<name>A0A9E8ZE89_9CYAN</name>
<dbReference type="PANTHER" id="PTHR12526">
    <property type="entry name" value="GLYCOSYLTRANSFERASE"/>
    <property type="match status" value="1"/>
</dbReference>
<protein>
    <submittedName>
        <fullName evidence="2">Glycosyltransferase family 4 protein</fullName>
    </submittedName>
</protein>
<dbReference type="CDD" id="cd03801">
    <property type="entry name" value="GT4_PimA-like"/>
    <property type="match status" value="1"/>
</dbReference>